<name>A0A974I2F5_XENLA</name>
<protein>
    <submittedName>
        <fullName evidence="1">Uncharacterized protein</fullName>
    </submittedName>
</protein>
<organism evidence="1 2">
    <name type="scientific">Xenopus laevis</name>
    <name type="common">African clawed frog</name>
    <dbReference type="NCBI Taxonomy" id="8355"/>
    <lineage>
        <taxon>Eukaryota</taxon>
        <taxon>Metazoa</taxon>
        <taxon>Chordata</taxon>
        <taxon>Craniata</taxon>
        <taxon>Vertebrata</taxon>
        <taxon>Euteleostomi</taxon>
        <taxon>Amphibia</taxon>
        <taxon>Batrachia</taxon>
        <taxon>Anura</taxon>
        <taxon>Pipoidea</taxon>
        <taxon>Pipidae</taxon>
        <taxon>Xenopodinae</taxon>
        <taxon>Xenopus</taxon>
        <taxon>Xenopus</taxon>
    </lineage>
</organism>
<gene>
    <name evidence="1" type="ORF">XELAEV_18010948mg</name>
</gene>
<evidence type="ECO:0000313" key="2">
    <source>
        <dbReference type="Proteomes" id="UP000694892"/>
    </source>
</evidence>
<dbReference type="Proteomes" id="UP000694892">
    <property type="component" value="Chromosome 1S"/>
</dbReference>
<dbReference type="EMBL" id="CM004467">
    <property type="protein sequence ID" value="OCT98716.1"/>
    <property type="molecule type" value="Genomic_DNA"/>
</dbReference>
<evidence type="ECO:0000313" key="1">
    <source>
        <dbReference type="EMBL" id="OCT98716.1"/>
    </source>
</evidence>
<reference evidence="2" key="1">
    <citation type="journal article" date="2016" name="Nature">
        <title>Genome evolution in the allotetraploid frog Xenopus laevis.</title>
        <authorList>
            <person name="Session A.M."/>
            <person name="Uno Y."/>
            <person name="Kwon T."/>
            <person name="Chapman J.A."/>
            <person name="Toyoda A."/>
            <person name="Takahashi S."/>
            <person name="Fukui A."/>
            <person name="Hikosaka A."/>
            <person name="Suzuki A."/>
            <person name="Kondo M."/>
            <person name="van Heeringen S.J."/>
            <person name="Quigley I."/>
            <person name="Heinz S."/>
            <person name="Ogino H."/>
            <person name="Ochi H."/>
            <person name="Hellsten U."/>
            <person name="Lyons J.B."/>
            <person name="Simakov O."/>
            <person name="Putnam N."/>
            <person name="Stites J."/>
            <person name="Kuroki Y."/>
            <person name="Tanaka T."/>
            <person name="Michiue T."/>
            <person name="Watanabe M."/>
            <person name="Bogdanovic O."/>
            <person name="Lister R."/>
            <person name="Georgiou G."/>
            <person name="Paranjpe S.S."/>
            <person name="van Kruijsbergen I."/>
            <person name="Shu S."/>
            <person name="Carlson J."/>
            <person name="Kinoshita T."/>
            <person name="Ohta Y."/>
            <person name="Mawaribuchi S."/>
            <person name="Jenkins J."/>
            <person name="Grimwood J."/>
            <person name="Schmutz J."/>
            <person name="Mitros T."/>
            <person name="Mozaffari S.V."/>
            <person name="Suzuki Y."/>
            <person name="Haramoto Y."/>
            <person name="Yamamoto T.S."/>
            <person name="Takagi C."/>
            <person name="Heald R."/>
            <person name="Miller K."/>
            <person name="Haudenschild C."/>
            <person name="Kitzman J."/>
            <person name="Nakayama T."/>
            <person name="Izutsu Y."/>
            <person name="Robert J."/>
            <person name="Fortriede J."/>
            <person name="Burns K."/>
            <person name="Lotay V."/>
            <person name="Karimi K."/>
            <person name="Yasuoka Y."/>
            <person name="Dichmann D.S."/>
            <person name="Flajnik M.F."/>
            <person name="Houston D.W."/>
            <person name="Shendure J."/>
            <person name="DuPasquier L."/>
            <person name="Vize P.D."/>
            <person name="Zorn A.M."/>
            <person name="Ito M."/>
            <person name="Marcotte E.M."/>
            <person name="Wallingford J.B."/>
            <person name="Ito Y."/>
            <person name="Asashima M."/>
            <person name="Ueno N."/>
            <person name="Matsuda Y."/>
            <person name="Veenstra G.J."/>
            <person name="Fujiyama A."/>
            <person name="Harland R.M."/>
            <person name="Taira M."/>
            <person name="Rokhsar D.S."/>
        </authorList>
    </citation>
    <scope>NUCLEOTIDE SEQUENCE [LARGE SCALE GENOMIC DNA]</scope>
    <source>
        <strain evidence="2">J</strain>
    </source>
</reference>
<proteinExistence type="predicted"/>
<sequence>MVSSLYGYRSESSLQKNPLWKGVCFKLRIAKGNPATVKEK</sequence>
<accession>A0A974I2F5</accession>
<dbReference type="AlphaFoldDB" id="A0A974I2F5"/>